<protein>
    <submittedName>
        <fullName evidence="1">Uncharacterized protein</fullName>
    </submittedName>
</protein>
<dbReference type="EMBL" id="BK015850">
    <property type="protein sequence ID" value="DAE28091.1"/>
    <property type="molecule type" value="Genomic_DNA"/>
</dbReference>
<reference evidence="1" key="1">
    <citation type="journal article" date="2021" name="Proc. Natl. Acad. Sci. U.S.A.">
        <title>A Catalog of Tens of Thousands of Viruses from Human Metagenomes Reveals Hidden Associations with Chronic Diseases.</title>
        <authorList>
            <person name="Tisza M.J."/>
            <person name="Buck C.B."/>
        </authorList>
    </citation>
    <scope>NUCLEOTIDE SEQUENCE</scope>
    <source>
        <strain evidence="1">CtkfT29</strain>
    </source>
</reference>
<sequence>MNNSALWDRLAGEVSVYIDNYIVAKNGGGKFHLKPSYPVDYEIEDIDKIISARSIDEYYVHVISGCKNINELPEPIKKLVIQYLPRFFAKWPEYASEKCLRIKEKRNESDI</sequence>
<organism evidence="1">
    <name type="scientific">Siphoviridae sp. ctkfT29</name>
    <dbReference type="NCBI Taxonomy" id="2827278"/>
    <lineage>
        <taxon>Viruses</taxon>
        <taxon>Duplodnaviria</taxon>
        <taxon>Heunggongvirae</taxon>
        <taxon>Uroviricota</taxon>
        <taxon>Caudoviricetes</taxon>
    </lineage>
</organism>
<proteinExistence type="predicted"/>
<evidence type="ECO:0000313" key="1">
    <source>
        <dbReference type="EMBL" id="DAE28091.1"/>
    </source>
</evidence>
<name>A0A8S5RAA2_9CAUD</name>
<accession>A0A8S5RAA2</accession>